<evidence type="ECO:0000313" key="2">
    <source>
        <dbReference type="Proteomes" id="UP001431199"/>
    </source>
</evidence>
<organism evidence="1 2">
    <name type="scientific">Eubacterium album</name>
    <dbReference type="NCBI Taxonomy" id="2978477"/>
    <lineage>
        <taxon>Bacteria</taxon>
        <taxon>Bacillati</taxon>
        <taxon>Bacillota</taxon>
        <taxon>Clostridia</taxon>
        <taxon>Eubacteriales</taxon>
        <taxon>Eubacteriaceae</taxon>
        <taxon>Eubacterium</taxon>
    </lineage>
</organism>
<comment type="caution">
    <text evidence="1">The sequence shown here is derived from an EMBL/GenBank/DDBJ whole genome shotgun (WGS) entry which is preliminary data.</text>
</comment>
<evidence type="ECO:0000313" key="1">
    <source>
        <dbReference type="EMBL" id="MCT7399049.1"/>
    </source>
</evidence>
<dbReference type="RefSeq" id="WP_022088332.1">
    <property type="nucleotide sequence ID" value="NZ_JAODBU010000007.1"/>
</dbReference>
<dbReference type="Proteomes" id="UP001431199">
    <property type="component" value="Unassembled WGS sequence"/>
</dbReference>
<accession>A0ABT2M0L3</accession>
<protein>
    <submittedName>
        <fullName evidence="1">Uncharacterized protein</fullName>
    </submittedName>
</protein>
<keyword evidence="2" id="KW-1185">Reference proteome</keyword>
<gene>
    <name evidence="1" type="ORF">N5B56_08135</name>
</gene>
<name>A0ABT2M0L3_9FIRM</name>
<proteinExistence type="predicted"/>
<dbReference type="EMBL" id="JAODBU010000007">
    <property type="protein sequence ID" value="MCT7399049.1"/>
    <property type="molecule type" value="Genomic_DNA"/>
</dbReference>
<sequence>MEFKKSKKFNKKHDFNLSIDNLAIPEIHTHKQDDTLKATKDQPSVNYDTAIPEIHIKKKKQ</sequence>
<reference evidence="1" key="1">
    <citation type="submission" date="2022-09" db="EMBL/GenBank/DDBJ databases">
        <title>Eubacterium sp. LFL-14 isolated from human feces.</title>
        <authorList>
            <person name="Liu F."/>
        </authorList>
    </citation>
    <scope>NUCLEOTIDE SEQUENCE</scope>
    <source>
        <strain evidence="1">LFL-14</strain>
    </source>
</reference>